<evidence type="ECO:0000313" key="5">
    <source>
        <dbReference type="Proteomes" id="UP000010729"/>
    </source>
</evidence>
<sequence length="517" mass="55829">MEMKFRFDEGALMRRSSKKFSLAAAVLAGALSLTACNAGAGSTASGEAAKDSVTVALTGEPVNLDFTTTAGAAIPQALMSNVYEGLVEIDQEGNIQPLLAESWELSEDRKTYTFKLREGATFSNGEPFTAEDVKFSIERVQSDEWVSSLKSKMDVVDSVNVLSDTEVEVVLKQPSNAWLFDMGTLVGAMFDPSGVEDLANTAIGTGPYTIEAWNRGQSIELAARDDYWGEAPGVETATLRYFADAVATTNALQSGDVDVVYNMQAPELLSSFEGDDKYQVLEGTSNGEIVLSMNNQEAPFDDVRVRQAVMHAIDRQAVVDTAWNGYGTVVGGPVPPTDPYYEDLNDVYPYDPAKARELLKEAGAENLDITFTVPTRPYATAVSEIVVSQLAEVGINAKIESAEFPAVWLDQVFTKHDYQMSVVLAVESRDVLAMFNNPDYYLGYDNSKIKDAAAEADAADEAGYAEGMKDVVRTIVDDAAANTLFIFPNIVVADANVTGIPANSVTEALDLTNIGWK</sequence>
<dbReference type="InterPro" id="IPR030678">
    <property type="entry name" value="Peptide/Ni-bd"/>
</dbReference>
<dbReference type="EMBL" id="ANPE02000087">
    <property type="protein sequence ID" value="EMY35080.1"/>
    <property type="molecule type" value="Genomic_DNA"/>
</dbReference>
<dbReference type="Pfam" id="PF00496">
    <property type="entry name" value="SBP_bac_5"/>
    <property type="match status" value="1"/>
</dbReference>
<dbReference type="CDD" id="cd08494">
    <property type="entry name" value="PBP2_NikA_DppA_OppA_like_6"/>
    <property type="match status" value="1"/>
</dbReference>
<protein>
    <recommendedName>
        <fullName evidence="3">Solute-binding protein family 5 domain-containing protein</fullName>
    </recommendedName>
</protein>
<dbReference type="GO" id="GO:0015833">
    <property type="term" value="P:peptide transport"/>
    <property type="evidence" value="ECO:0007669"/>
    <property type="project" value="TreeGrafter"/>
</dbReference>
<evidence type="ECO:0000313" key="4">
    <source>
        <dbReference type="EMBL" id="EMY35080.1"/>
    </source>
</evidence>
<dbReference type="PANTHER" id="PTHR30290">
    <property type="entry name" value="PERIPLASMIC BINDING COMPONENT OF ABC TRANSPORTER"/>
    <property type="match status" value="1"/>
</dbReference>
<dbReference type="PANTHER" id="PTHR30290:SF38">
    <property type="entry name" value="D,D-DIPEPTIDE-BINDING PERIPLASMIC PROTEIN DDPA-RELATED"/>
    <property type="match status" value="1"/>
</dbReference>
<evidence type="ECO:0000256" key="1">
    <source>
        <dbReference type="ARBA" id="ARBA00022729"/>
    </source>
</evidence>
<keyword evidence="5" id="KW-1185">Reference proteome</keyword>
<accession>N1V159</accession>
<dbReference type="SUPFAM" id="SSF53850">
    <property type="entry name" value="Periplasmic binding protein-like II"/>
    <property type="match status" value="1"/>
</dbReference>
<feature type="chain" id="PRO_5004112783" description="Solute-binding protein family 5 domain-containing protein" evidence="2">
    <location>
        <begin position="41"/>
        <end position="517"/>
    </location>
</feature>
<dbReference type="GO" id="GO:1904680">
    <property type="term" value="F:peptide transmembrane transporter activity"/>
    <property type="evidence" value="ECO:0007669"/>
    <property type="project" value="TreeGrafter"/>
</dbReference>
<feature type="domain" description="Solute-binding protein family 5" evidence="3">
    <location>
        <begin position="95"/>
        <end position="423"/>
    </location>
</feature>
<name>N1V159_9MICC</name>
<dbReference type="GO" id="GO:0043190">
    <property type="term" value="C:ATP-binding cassette (ABC) transporter complex"/>
    <property type="evidence" value="ECO:0007669"/>
    <property type="project" value="InterPro"/>
</dbReference>
<evidence type="ECO:0000259" key="3">
    <source>
        <dbReference type="Pfam" id="PF00496"/>
    </source>
</evidence>
<dbReference type="Gene3D" id="3.10.105.10">
    <property type="entry name" value="Dipeptide-binding Protein, Domain 3"/>
    <property type="match status" value="1"/>
</dbReference>
<dbReference type="InterPro" id="IPR000914">
    <property type="entry name" value="SBP_5_dom"/>
</dbReference>
<comment type="caution">
    <text evidence="4">The sequence shown here is derived from an EMBL/GenBank/DDBJ whole genome shotgun (WGS) entry which is preliminary data.</text>
</comment>
<evidence type="ECO:0000256" key="2">
    <source>
        <dbReference type="SAM" id="SignalP"/>
    </source>
</evidence>
<dbReference type="InterPro" id="IPR039424">
    <property type="entry name" value="SBP_5"/>
</dbReference>
<keyword evidence="1 2" id="KW-0732">Signal</keyword>
<dbReference type="AlphaFoldDB" id="N1V159"/>
<dbReference type="PIRSF" id="PIRSF002741">
    <property type="entry name" value="MppA"/>
    <property type="match status" value="1"/>
</dbReference>
<feature type="signal peptide" evidence="2">
    <location>
        <begin position="1"/>
        <end position="40"/>
    </location>
</feature>
<dbReference type="Gene3D" id="3.90.76.10">
    <property type="entry name" value="Dipeptide-binding Protein, Domain 1"/>
    <property type="match status" value="1"/>
</dbReference>
<dbReference type="Gene3D" id="3.40.190.10">
    <property type="entry name" value="Periplasmic binding protein-like II"/>
    <property type="match status" value="1"/>
</dbReference>
<proteinExistence type="predicted"/>
<organism evidence="4 5">
    <name type="scientific">Arthrobacter crystallopoietes BAB-32</name>
    <dbReference type="NCBI Taxonomy" id="1246476"/>
    <lineage>
        <taxon>Bacteria</taxon>
        <taxon>Bacillati</taxon>
        <taxon>Actinomycetota</taxon>
        <taxon>Actinomycetes</taxon>
        <taxon>Micrococcales</taxon>
        <taxon>Micrococcaceae</taxon>
        <taxon>Crystallibacter</taxon>
    </lineage>
</organism>
<reference evidence="4 5" key="1">
    <citation type="journal article" date="2013" name="Genome Announc.">
        <title>Draft Genome Sequence of Arthrobacter crystallopoietes Strain BAB-32, Revealing Genes for Bioremediation.</title>
        <authorList>
            <person name="Joshi M.N."/>
            <person name="Pandit A.S."/>
            <person name="Sharma A."/>
            <person name="Pandya R.V."/>
            <person name="Desai S.M."/>
            <person name="Saxena A.K."/>
            <person name="Bagatharia S.B."/>
        </authorList>
    </citation>
    <scope>NUCLEOTIDE SEQUENCE [LARGE SCALE GENOMIC DNA]</scope>
    <source>
        <strain evidence="4 5">BAB-32</strain>
    </source>
</reference>
<dbReference type="GO" id="GO:0042597">
    <property type="term" value="C:periplasmic space"/>
    <property type="evidence" value="ECO:0007669"/>
    <property type="project" value="UniProtKB-ARBA"/>
</dbReference>
<dbReference type="Proteomes" id="UP000010729">
    <property type="component" value="Unassembled WGS sequence"/>
</dbReference>
<gene>
    <name evidence="4" type="ORF">D477_006236</name>
</gene>